<gene>
    <name evidence="2" type="ORF">CLV71_104458</name>
</gene>
<accession>A0A4R7VWX3</accession>
<comment type="caution">
    <text evidence="2">The sequence shown here is derived from an EMBL/GenBank/DDBJ whole genome shotgun (WGS) entry which is preliminary data.</text>
</comment>
<keyword evidence="1" id="KW-0812">Transmembrane</keyword>
<feature type="transmembrane region" description="Helical" evidence="1">
    <location>
        <begin position="49"/>
        <end position="69"/>
    </location>
</feature>
<proteinExistence type="predicted"/>
<organism evidence="2 3">
    <name type="scientific">Actinophytocola oryzae</name>
    <dbReference type="NCBI Taxonomy" id="502181"/>
    <lineage>
        <taxon>Bacteria</taxon>
        <taxon>Bacillati</taxon>
        <taxon>Actinomycetota</taxon>
        <taxon>Actinomycetes</taxon>
        <taxon>Pseudonocardiales</taxon>
        <taxon>Pseudonocardiaceae</taxon>
    </lineage>
</organism>
<evidence type="ECO:0000313" key="2">
    <source>
        <dbReference type="EMBL" id="TDV53989.1"/>
    </source>
</evidence>
<protein>
    <recommendedName>
        <fullName evidence="4">ATP synthase protein I</fullName>
    </recommendedName>
</protein>
<feature type="transmembrane region" description="Helical" evidence="1">
    <location>
        <begin position="134"/>
        <end position="153"/>
    </location>
</feature>
<keyword evidence="1" id="KW-1133">Transmembrane helix</keyword>
<dbReference type="Proteomes" id="UP000294927">
    <property type="component" value="Unassembled WGS sequence"/>
</dbReference>
<keyword evidence="1" id="KW-0472">Membrane</keyword>
<evidence type="ECO:0008006" key="4">
    <source>
        <dbReference type="Google" id="ProtNLM"/>
    </source>
</evidence>
<evidence type="ECO:0000256" key="1">
    <source>
        <dbReference type="SAM" id="Phobius"/>
    </source>
</evidence>
<feature type="transmembrane region" description="Helical" evidence="1">
    <location>
        <begin position="106"/>
        <end position="128"/>
    </location>
</feature>
<keyword evidence="3" id="KW-1185">Reference proteome</keyword>
<name>A0A4R7VWX3_9PSEU</name>
<reference evidence="2 3" key="1">
    <citation type="submission" date="2019-03" db="EMBL/GenBank/DDBJ databases">
        <title>Genomic Encyclopedia of Archaeal and Bacterial Type Strains, Phase II (KMG-II): from individual species to whole genera.</title>
        <authorList>
            <person name="Goeker M."/>
        </authorList>
    </citation>
    <scope>NUCLEOTIDE SEQUENCE [LARGE SCALE GENOMIC DNA]</scope>
    <source>
        <strain evidence="2 3">DSM 45499</strain>
    </source>
</reference>
<sequence>MNIVIERSLRSEHISEKTEPTAEDLGIKTDLPRTHGEAVTRLADAMLRYALWPAVATAVVAIVLCSVLNGARGGVAALVGVAVAVASSLATWWLMRRTAAMNPMMVMAGALGGFVGKMIVLLLVLMVLREISWLHVRSLAYSMLAVVVVWAAMDTVAFRRTKLPTLIINADDQ</sequence>
<evidence type="ECO:0000313" key="3">
    <source>
        <dbReference type="Proteomes" id="UP000294927"/>
    </source>
</evidence>
<feature type="transmembrane region" description="Helical" evidence="1">
    <location>
        <begin position="75"/>
        <end position="94"/>
    </location>
</feature>
<dbReference type="EMBL" id="SOCP01000004">
    <property type="protein sequence ID" value="TDV53989.1"/>
    <property type="molecule type" value="Genomic_DNA"/>
</dbReference>
<dbReference type="AlphaFoldDB" id="A0A4R7VWX3"/>